<comment type="similarity">
    <text evidence="1">Belongs to the 5-formyltetrahydrofolate cyclo-ligase family.</text>
</comment>
<dbReference type="InterPro" id="IPR024185">
    <property type="entry name" value="FTHF_cligase-like_sf"/>
</dbReference>
<comment type="caution">
    <text evidence="7">The sequence shown here is derived from an EMBL/GenBank/DDBJ whole genome shotgun (WGS) entry which is preliminary data.</text>
</comment>
<feature type="region of interest" description="Disordered" evidence="6">
    <location>
        <begin position="63"/>
        <end position="149"/>
    </location>
</feature>
<evidence type="ECO:0000256" key="4">
    <source>
        <dbReference type="ARBA" id="ARBA00036539"/>
    </source>
</evidence>
<dbReference type="AlphaFoldDB" id="A0ABD3R3S2"/>
<feature type="region of interest" description="Disordered" evidence="6">
    <location>
        <begin position="242"/>
        <end position="266"/>
    </location>
</feature>
<feature type="compositionally biased region" description="Low complexity" evidence="6">
    <location>
        <begin position="246"/>
        <end position="261"/>
    </location>
</feature>
<dbReference type="PANTHER" id="PTHR23407:SF1">
    <property type="entry name" value="5-FORMYLTETRAHYDROFOLATE CYCLO-LIGASE"/>
    <property type="match status" value="1"/>
</dbReference>
<dbReference type="Gene3D" id="3.40.50.10420">
    <property type="entry name" value="NagB/RpiA/CoA transferase-like"/>
    <property type="match status" value="1"/>
</dbReference>
<evidence type="ECO:0000313" key="8">
    <source>
        <dbReference type="Proteomes" id="UP001530377"/>
    </source>
</evidence>
<evidence type="ECO:0000256" key="3">
    <source>
        <dbReference type="ARBA" id="ARBA00022840"/>
    </source>
</evidence>
<keyword evidence="3" id="KW-0067">ATP-binding</keyword>
<accession>A0ABD3R3S2</accession>
<sequence>MITSPSCRCRPRGSSSSSIAIAHDGPSLLSATTAAVALLIANIESGGGTRIGLPPPSAAIYAHRRPRLHRPRYNNNYRQRPTMDTSIRPLSVIVAPSSSSSSPPANADRGKIGGMALSGDDGPSRPEEEEGGGGTTTTAPRDVDDIDDDGVLLRRRKQDLRRHVRSVMKMTYPQIAADPDHDENYVGPSPPSSSSSLLLSQRSDQVFERLFSLPQYESAKSIGIFLSMPYGEIRTNNAVRHMMNCGSSSSTSSTSSSSSSVGGRGGRGKVLYVPRVGLDFGRSEMDMVKCDVGPTTNTTTAESTEKMTMFYDGWPRNRWGIPEPPHASCATPDDVAMPGDIDLLVVPGLAFDINGHRLGQGKGYYDRFIARMRRDALGRPNCAGGLELGKTPLLVGVCLEEQFLHEVPHGVDLGHRGRGEIIPVTDHDYPMDIVLTPTRTLILRNVPSPSR</sequence>
<dbReference type="EC" id="6.3.3.2" evidence="5"/>
<evidence type="ECO:0000256" key="2">
    <source>
        <dbReference type="ARBA" id="ARBA00022741"/>
    </source>
</evidence>
<dbReference type="InterPro" id="IPR002698">
    <property type="entry name" value="FTHF_cligase"/>
</dbReference>
<dbReference type="SUPFAM" id="SSF100950">
    <property type="entry name" value="NagB/RpiA/CoA transferase-like"/>
    <property type="match status" value="1"/>
</dbReference>
<dbReference type="GO" id="GO:0005524">
    <property type="term" value="F:ATP binding"/>
    <property type="evidence" value="ECO:0007669"/>
    <property type="project" value="UniProtKB-KW"/>
</dbReference>
<keyword evidence="2" id="KW-0547">Nucleotide-binding</keyword>
<evidence type="ECO:0000256" key="6">
    <source>
        <dbReference type="SAM" id="MobiDB-lite"/>
    </source>
</evidence>
<evidence type="ECO:0000313" key="7">
    <source>
        <dbReference type="EMBL" id="KAL3806917.1"/>
    </source>
</evidence>
<dbReference type="Pfam" id="PF01812">
    <property type="entry name" value="5-FTHF_cyc-lig"/>
    <property type="match status" value="1"/>
</dbReference>
<keyword evidence="8" id="KW-1185">Reference proteome</keyword>
<protein>
    <recommendedName>
        <fullName evidence="5">5-formyltetrahydrofolate cyclo-ligase</fullName>
        <ecNumber evidence="5">6.3.3.2</ecNumber>
    </recommendedName>
</protein>
<evidence type="ECO:0000256" key="1">
    <source>
        <dbReference type="ARBA" id="ARBA00010638"/>
    </source>
</evidence>
<reference evidence="7 8" key="1">
    <citation type="submission" date="2024-10" db="EMBL/GenBank/DDBJ databases">
        <title>Updated reference genomes for cyclostephanoid diatoms.</title>
        <authorList>
            <person name="Roberts W.R."/>
            <person name="Alverson A.J."/>
        </authorList>
    </citation>
    <scope>NUCLEOTIDE SEQUENCE [LARGE SCALE GENOMIC DNA]</scope>
    <source>
        <strain evidence="7 8">AJA228-03</strain>
    </source>
</reference>
<organism evidence="7 8">
    <name type="scientific">Cyclostephanos tholiformis</name>
    <dbReference type="NCBI Taxonomy" id="382380"/>
    <lineage>
        <taxon>Eukaryota</taxon>
        <taxon>Sar</taxon>
        <taxon>Stramenopiles</taxon>
        <taxon>Ochrophyta</taxon>
        <taxon>Bacillariophyta</taxon>
        <taxon>Coscinodiscophyceae</taxon>
        <taxon>Thalassiosirophycidae</taxon>
        <taxon>Stephanodiscales</taxon>
        <taxon>Stephanodiscaceae</taxon>
        <taxon>Cyclostephanos</taxon>
    </lineage>
</organism>
<evidence type="ECO:0000256" key="5">
    <source>
        <dbReference type="ARBA" id="ARBA00038966"/>
    </source>
</evidence>
<comment type="catalytic activity">
    <reaction evidence="4">
        <text>(6S)-5-formyl-5,6,7,8-tetrahydrofolate + ATP = (6R)-5,10-methenyltetrahydrofolate + ADP + phosphate</text>
        <dbReference type="Rhea" id="RHEA:10488"/>
        <dbReference type="ChEBI" id="CHEBI:30616"/>
        <dbReference type="ChEBI" id="CHEBI:43474"/>
        <dbReference type="ChEBI" id="CHEBI:57455"/>
        <dbReference type="ChEBI" id="CHEBI:57457"/>
        <dbReference type="ChEBI" id="CHEBI:456216"/>
        <dbReference type="EC" id="6.3.3.2"/>
    </reaction>
</comment>
<dbReference type="PANTHER" id="PTHR23407">
    <property type="entry name" value="ATPASE INHIBITOR/5-FORMYLTETRAHYDROFOLATE CYCLO-LIGASE"/>
    <property type="match status" value="1"/>
</dbReference>
<dbReference type="EMBL" id="JALLPB020000705">
    <property type="protein sequence ID" value="KAL3806917.1"/>
    <property type="molecule type" value="Genomic_DNA"/>
</dbReference>
<feature type="compositionally biased region" description="Basic residues" evidence="6">
    <location>
        <begin position="63"/>
        <end position="72"/>
    </location>
</feature>
<gene>
    <name evidence="7" type="ORF">ACHAXA_000393</name>
</gene>
<name>A0ABD3R3S2_9STRA</name>
<dbReference type="GO" id="GO:0030272">
    <property type="term" value="F:5-formyltetrahydrofolate cyclo-ligase activity"/>
    <property type="evidence" value="ECO:0007669"/>
    <property type="project" value="UniProtKB-EC"/>
</dbReference>
<dbReference type="InterPro" id="IPR037171">
    <property type="entry name" value="NagB/RpiA_transferase-like"/>
</dbReference>
<proteinExistence type="inferred from homology"/>
<feature type="region of interest" description="Disordered" evidence="6">
    <location>
        <begin position="176"/>
        <end position="200"/>
    </location>
</feature>
<dbReference type="Proteomes" id="UP001530377">
    <property type="component" value="Unassembled WGS sequence"/>
</dbReference>